<gene>
    <name evidence="5" type="primary">Ank3</name>
    <name evidence="5" type="ORF">SNAT2548_LOCUS16842</name>
</gene>
<dbReference type="InterPro" id="IPR036770">
    <property type="entry name" value="Ankyrin_rpt-contain_sf"/>
</dbReference>
<evidence type="ECO:0000259" key="4">
    <source>
        <dbReference type="PROSITE" id="PS50053"/>
    </source>
</evidence>
<dbReference type="InterPro" id="IPR002110">
    <property type="entry name" value="Ankyrin_rpt"/>
</dbReference>
<evidence type="ECO:0000256" key="3">
    <source>
        <dbReference type="PROSITE-ProRule" id="PRU00023"/>
    </source>
</evidence>
<dbReference type="PROSITE" id="PS50053">
    <property type="entry name" value="UBIQUITIN_2"/>
    <property type="match status" value="1"/>
</dbReference>
<feature type="repeat" description="ANK" evidence="3">
    <location>
        <begin position="122"/>
        <end position="154"/>
    </location>
</feature>
<feature type="repeat" description="ANK" evidence="3">
    <location>
        <begin position="254"/>
        <end position="286"/>
    </location>
</feature>
<comment type="caution">
    <text evidence="5">The sequence shown here is derived from an EMBL/GenBank/DDBJ whole genome shotgun (WGS) entry which is preliminary data.</text>
</comment>
<dbReference type="InterPro" id="IPR029071">
    <property type="entry name" value="Ubiquitin-like_domsf"/>
</dbReference>
<organism evidence="5 6">
    <name type="scientific">Symbiodinium natans</name>
    <dbReference type="NCBI Taxonomy" id="878477"/>
    <lineage>
        <taxon>Eukaryota</taxon>
        <taxon>Sar</taxon>
        <taxon>Alveolata</taxon>
        <taxon>Dinophyceae</taxon>
        <taxon>Suessiales</taxon>
        <taxon>Symbiodiniaceae</taxon>
        <taxon>Symbiodinium</taxon>
    </lineage>
</organism>
<dbReference type="Gene3D" id="1.25.40.20">
    <property type="entry name" value="Ankyrin repeat-containing domain"/>
    <property type="match status" value="3"/>
</dbReference>
<dbReference type="SUPFAM" id="SSF48403">
    <property type="entry name" value="Ankyrin repeat"/>
    <property type="match status" value="1"/>
</dbReference>
<dbReference type="PANTHER" id="PTHR24201">
    <property type="entry name" value="ANK_REP_REGION DOMAIN-CONTAINING PROTEIN"/>
    <property type="match status" value="1"/>
</dbReference>
<feature type="domain" description="Ubiquitin-like" evidence="4">
    <location>
        <begin position="13"/>
        <end position="69"/>
    </location>
</feature>
<feature type="repeat" description="ANK" evidence="3">
    <location>
        <begin position="221"/>
        <end position="253"/>
    </location>
</feature>
<dbReference type="SMART" id="SM00248">
    <property type="entry name" value="ANK"/>
    <property type="match status" value="8"/>
</dbReference>
<dbReference type="InterPro" id="IPR050776">
    <property type="entry name" value="Ank_Repeat/CDKN_Inhibitor"/>
</dbReference>
<name>A0A812NS73_9DINO</name>
<accession>A0A812NS73</accession>
<evidence type="ECO:0000313" key="6">
    <source>
        <dbReference type="Proteomes" id="UP000604046"/>
    </source>
</evidence>
<evidence type="ECO:0000256" key="2">
    <source>
        <dbReference type="ARBA" id="ARBA00023043"/>
    </source>
</evidence>
<dbReference type="CDD" id="cd17039">
    <property type="entry name" value="Ubl_ubiquitin_like"/>
    <property type="match status" value="1"/>
</dbReference>
<feature type="repeat" description="ANK" evidence="3">
    <location>
        <begin position="188"/>
        <end position="220"/>
    </location>
</feature>
<dbReference type="Proteomes" id="UP000604046">
    <property type="component" value="Unassembled WGS sequence"/>
</dbReference>
<dbReference type="OrthoDB" id="366390at2759"/>
<dbReference type="AlphaFoldDB" id="A0A812NS73"/>
<dbReference type="SUPFAM" id="SSF54236">
    <property type="entry name" value="Ubiquitin-like"/>
    <property type="match status" value="1"/>
</dbReference>
<keyword evidence="6" id="KW-1185">Reference proteome</keyword>
<reference evidence="5" key="1">
    <citation type="submission" date="2021-02" db="EMBL/GenBank/DDBJ databases">
        <authorList>
            <person name="Dougan E. K."/>
            <person name="Rhodes N."/>
            <person name="Thang M."/>
            <person name="Chan C."/>
        </authorList>
    </citation>
    <scope>NUCLEOTIDE SEQUENCE</scope>
</reference>
<keyword evidence="1" id="KW-0677">Repeat</keyword>
<dbReference type="InterPro" id="IPR000626">
    <property type="entry name" value="Ubiquitin-like_dom"/>
</dbReference>
<dbReference type="Pfam" id="PF12796">
    <property type="entry name" value="Ank_2"/>
    <property type="match status" value="3"/>
</dbReference>
<proteinExistence type="predicted"/>
<dbReference type="PANTHER" id="PTHR24201:SF16">
    <property type="entry name" value="ANKYRIN-1-LIKE-RELATED"/>
    <property type="match status" value="1"/>
</dbReference>
<evidence type="ECO:0000313" key="5">
    <source>
        <dbReference type="EMBL" id="CAE7321424.1"/>
    </source>
</evidence>
<sequence length="418" mass="45604">MKRKQPTEEPALLRVFKASGEELASIPTDDVVNVQDLKQRLEGLCGLPRFRQRLLHENVDLEDHVKLESAMDLQLVLLGFISASAEQEEELTAVAGSGDVPQLERILQRPQCPDIGANSEEEDETPLCYASSEGHGDAVRLLLEARADANAPNGEGDRPLLLASIHCHPEIVDLLLGARADMDVCGSDEETPLYLAAAEGHLDVACLLLRARADLEATNYDEETPLFTACEFGQQALVALLLRARADPNARDVNGRTPILAACVENHPKIVRLLLQAMAETGLAEPPLCVAARLGRLKVVRVLLAARAELEARDSTGMTPLSVACAGDEVRVAMALLQARAALEARDHLGQTPLWHATDVRGGVRLARLLLEAGARRNISNRYGHTLRQKLAARGSIQILRLLSNRRILRMPRKETSP</sequence>
<dbReference type="PROSITE" id="PS50297">
    <property type="entry name" value="ANK_REP_REGION"/>
    <property type="match status" value="4"/>
</dbReference>
<dbReference type="GO" id="GO:0005634">
    <property type="term" value="C:nucleus"/>
    <property type="evidence" value="ECO:0007669"/>
    <property type="project" value="TreeGrafter"/>
</dbReference>
<feature type="repeat" description="ANK" evidence="3">
    <location>
        <begin position="283"/>
        <end position="315"/>
    </location>
</feature>
<evidence type="ECO:0000256" key="1">
    <source>
        <dbReference type="ARBA" id="ARBA00022737"/>
    </source>
</evidence>
<dbReference type="PROSITE" id="PS50088">
    <property type="entry name" value="ANK_REPEAT"/>
    <property type="match status" value="7"/>
</dbReference>
<protein>
    <submittedName>
        <fullName evidence="5">Ank3 protein</fullName>
    </submittedName>
</protein>
<dbReference type="EMBL" id="CAJNDS010002093">
    <property type="protein sequence ID" value="CAE7321424.1"/>
    <property type="molecule type" value="Genomic_DNA"/>
</dbReference>
<feature type="repeat" description="ANK" evidence="3">
    <location>
        <begin position="155"/>
        <end position="187"/>
    </location>
</feature>
<keyword evidence="2 3" id="KW-0040">ANK repeat</keyword>
<feature type="repeat" description="ANK" evidence="3">
    <location>
        <begin position="316"/>
        <end position="348"/>
    </location>
</feature>